<proteinExistence type="predicted"/>
<dbReference type="Proteomes" id="UP000032811">
    <property type="component" value="Chromosome 1"/>
</dbReference>
<sequence>MNKLINFLFYILIVNIIVSFLLIVDINSYNGNIEESSILEAISSNGNDNYNLIVQILKDTHKEDFIKYIDYMQLEIHKTIENDSNNFTAFTITLPQNKCFIAFYKKNKDSTYSFDCIVDNLEKVDNFYFYKDFLVIEQNLENKDNYLNHKKFIEIFYKDKFTYESKLKKDLYIELENFESDNKNTLSATMDFLDDIPPKILYVCTTSNYNSDLPKEVSKELYIWDDSLNQFIINKNNNLIK</sequence>
<keyword evidence="1" id="KW-0812">Transmembrane</keyword>
<organism evidence="2 3">
    <name type="scientific">Paraclostridium sordellii</name>
    <name type="common">Clostridium sordellii</name>
    <dbReference type="NCBI Taxonomy" id="1505"/>
    <lineage>
        <taxon>Bacteria</taxon>
        <taxon>Bacillati</taxon>
        <taxon>Bacillota</taxon>
        <taxon>Clostridia</taxon>
        <taxon>Peptostreptococcales</taxon>
        <taxon>Peptostreptococcaceae</taxon>
        <taxon>Paraclostridium</taxon>
    </lineage>
</organism>
<feature type="transmembrane region" description="Helical" evidence="1">
    <location>
        <begin position="7"/>
        <end position="24"/>
    </location>
</feature>
<reference evidence="2 3" key="1">
    <citation type="submission" date="2014-11" db="EMBL/GenBank/DDBJ databases">
        <authorList>
            <person name="Aslett M.A."/>
            <person name="De Silva N."/>
        </authorList>
    </citation>
    <scope>NUCLEOTIDE SEQUENCE [LARGE SCALE GENOMIC DNA]</scope>
    <source>
        <strain evidence="2 3">ATCC9714</strain>
    </source>
</reference>
<name>A0ABM9RKQ4_PARSO</name>
<protein>
    <recommendedName>
        <fullName evidence="4">Lipoprotein</fullName>
    </recommendedName>
</protein>
<gene>
    <name evidence="2" type="ORF">ATCC9714_04801</name>
</gene>
<accession>A0ABM9RKQ4</accession>
<keyword evidence="1" id="KW-0472">Membrane</keyword>
<evidence type="ECO:0000313" key="3">
    <source>
        <dbReference type="Proteomes" id="UP000032811"/>
    </source>
</evidence>
<dbReference type="RefSeq" id="WP_057544374.1">
    <property type="nucleotide sequence ID" value="NZ_CDNJ01000003.1"/>
</dbReference>
<evidence type="ECO:0000256" key="1">
    <source>
        <dbReference type="SAM" id="Phobius"/>
    </source>
</evidence>
<keyword evidence="1" id="KW-1133">Transmembrane helix</keyword>
<dbReference type="GeneID" id="97536356"/>
<evidence type="ECO:0000313" key="2">
    <source>
        <dbReference type="EMBL" id="CEJ72592.1"/>
    </source>
</evidence>
<dbReference type="EMBL" id="LN679998">
    <property type="protein sequence ID" value="CEJ72592.1"/>
    <property type="molecule type" value="Genomic_DNA"/>
</dbReference>
<keyword evidence="3" id="KW-1185">Reference proteome</keyword>
<evidence type="ECO:0008006" key="4">
    <source>
        <dbReference type="Google" id="ProtNLM"/>
    </source>
</evidence>